<dbReference type="AlphaFoldDB" id="A0A7J7YWM1"/>
<reference evidence="2 3" key="1">
    <citation type="journal article" date="2020" name="Nature">
        <title>Six reference-quality genomes reveal evolution of bat adaptations.</title>
        <authorList>
            <person name="Jebb D."/>
            <person name="Huang Z."/>
            <person name="Pippel M."/>
            <person name="Hughes G.M."/>
            <person name="Lavrichenko K."/>
            <person name="Devanna P."/>
            <person name="Winkler S."/>
            <person name="Jermiin L.S."/>
            <person name="Skirmuntt E.C."/>
            <person name="Katzourakis A."/>
            <person name="Burkitt-Gray L."/>
            <person name="Ray D.A."/>
            <person name="Sullivan K.A.M."/>
            <person name="Roscito J.G."/>
            <person name="Kirilenko B.M."/>
            <person name="Davalos L.M."/>
            <person name="Corthals A.P."/>
            <person name="Power M.L."/>
            <person name="Jones G."/>
            <person name="Ransome R.D."/>
            <person name="Dechmann D.K.N."/>
            <person name="Locatelli A.G."/>
            <person name="Puechmaille S.J."/>
            <person name="Fedrigo O."/>
            <person name="Jarvis E.D."/>
            <person name="Hiller M."/>
            <person name="Vernes S.C."/>
            <person name="Myers E.W."/>
            <person name="Teeling E.C."/>
        </authorList>
    </citation>
    <scope>NUCLEOTIDE SEQUENCE [LARGE SCALE GENOMIC DNA]</scope>
    <source>
        <strain evidence="2">MPipKuh1</strain>
        <tissue evidence="2">Flight muscle</tissue>
    </source>
</reference>
<comment type="caution">
    <text evidence="2">The sequence shown here is derived from an EMBL/GenBank/DDBJ whole genome shotgun (WGS) entry which is preliminary data.</text>
</comment>
<evidence type="ECO:0000313" key="2">
    <source>
        <dbReference type="EMBL" id="KAF6366423.1"/>
    </source>
</evidence>
<dbReference type="EMBL" id="JACAGB010000004">
    <property type="protein sequence ID" value="KAF6366423.1"/>
    <property type="molecule type" value="Genomic_DNA"/>
</dbReference>
<sequence>MRPSTGTATNTLASGGGALAFPLFQVYREEERSHLCVMARSQPYYLLSAGLPISPSGLHLGLHILLHLTRTQTTLQTLCLWEMEQAVYCAALKNIVVHTEPYPPCATWTQRDRRYSSFLRGNPRPLSNQRAKKREKCPHLQPHSWVFWPEMRVEDSEPGSVATLGGSVVALGASENPPEHTVPLGTLEPKQQDGRA</sequence>
<proteinExistence type="predicted"/>
<keyword evidence="3" id="KW-1185">Reference proteome</keyword>
<dbReference type="Proteomes" id="UP000558488">
    <property type="component" value="Unassembled WGS sequence"/>
</dbReference>
<evidence type="ECO:0000313" key="3">
    <source>
        <dbReference type="Proteomes" id="UP000558488"/>
    </source>
</evidence>
<name>A0A7J7YWM1_PIPKU</name>
<accession>A0A7J7YWM1</accession>
<gene>
    <name evidence="2" type="ORF">mPipKuh1_009842</name>
</gene>
<protein>
    <submittedName>
        <fullName evidence="2">Uncharacterized protein</fullName>
    </submittedName>
</protein>
<evidence type="ECO:0000256" key="1">
    <source>
        <dbReference type="SAM" id="MobiDB-lite"/>
    </source>
</evidence>
<feature type="region of interest" description="Disordered" evidence="1">
    <location>
        <begin position="171"/>
        <end position="196"/>
    </location>
</feature>
<organism evidence="2 3">
    <name type="scientific">Pipistrellus kuhlii</name>
    <name type="common">Kuhl's pipistrelle</name>
    <dbReference type="NCBI Taxonomy" id="59472"/>
    <lineage>
        <taxon>Eukaryota</taxon>
        <taxon>Metazoa</taxon>
        <taxon>Chordata</taxon>
        <taxon>Craniata</taxon>
        <taxon>Vertebrata</taxon>
        <taxon>Euteleostomi</taxon>
        <taxon>Mammalia</taxon>
        <taxon>Eutheria</taxon>
        <taxon>Laurasiatheria</taxon>
        <taxon>Chiroptera</taxon>
        <taxon>Yangochiroptera</taxon>
        <taxon>Vespertilionidae</taxon>
        <taxon>Pipistrellus</taxon>
    </lineage>
</organism>